<accession>A0A831ES27</accession>
<gene>
    <name evidence="1" type="ORF">BN437_3112</name>
</gene>
<dbReference type="PANTHER" id="PTHR35564">
    <property type="match status" value="1"/>
</dbReference>
<dbReference type="Pfam" id="PF06996">
    <property type="entry name" value="T6SS_TssG"/>
    <property type="match status" value="1"/>
</dbReference>
<proteinExistence type="predicted"/>
<evidence type="ECO:0000313" key="1">
    <source>
        <dbReference type="EMBL" id="CCO95022.1"/>
    </source>
</evidence>
<protein>
    <submittedName>
        <fullName evidence="1">Type VI secretion system, core protein</fullName>
    </submittedName>
</protein>
<dbReference type="GeneID" id="97607157"/>
<organism evidence="1 2">
    <name type="scientific">Erwinia amylovora NBRC 12687 = CFBP 1232</name>
    <dbReference type="NCBI Taxonomy" id="1219359"/>
    <lineage>
        <taxon>Bacteria</taxon>
        <taxon>Pseudomonadati</taxon>
        <taxon>Pseudomonadota</taxon>
        <taxon>Gammaproteobacteria</taxon>
        <taxon>Enterobacterales</taxon>
        <taxon>Erwiniaceae</taxon>
        <taxon>Erwinia</taxon>
    </lineage>
</organism>
<reference evidence="1 2" key="1">
    <citation type="submission" date="2012-11" db="EMBL/GenBank/DDBJ databases">
        <authorList>
            <person name="Linke B."/>
        </authorList>
    </citation>
    <scope>NUCLEOTIDE SEQUENCE [LARGE SCALE GENOMIC DNA]</scope>
    <source>
        <strain evidence="2">CFBP 1232</strain>
    </source>
</reference>
<dbReference type="InterPro" id="IPR010732">
    <property type="entry name" value="T6SS_TssG-like"/>
</dbReference>
<evidence type="ECO:0000313" key="2">
    <source>
        <dbReference type="Proteomes" id="UP000013111"/>
    </source>
</evidence>
<dbReference type="PANTHER" id="PTHR35564:SF4">
    <property type="entry name" value="CYTOPLASMIC PROTEIN"/>
    <property type="match status" value="1"/>
</dbReference>
<dbReference type="AlphaFoldDB" id="A0A831ES27"/>
<dbReference type="NCBIfam" id="TIGR03347">
    <property type="entry name" value="VI_chp_1"/>
    <property type="match status" value="1"/>
</dbReference>
<dbReference type="Proteomes" id="UP000013111">
    <property type="component" value="Unassembled WGS sequence"/>
</dbReference>
<name>A0A831ES27_ERWAM</name>
<reference evidence="1 2" key="2">
    <citation type="submission" date="2013-04" db="EMBL/GenBank/DDBJ databases">
        <title>Comparative genomics of 12 strains of Erwinia amylovora identifies a pan-genome with a large conserved core and provides insights into host specificity.</title>
        <authorList>
            <person name="Mann R.A."/>
            <person name="Smits T.H.M."/>
            <person name="Buehlmann A."/>
            <person name="Blom J."/>
            <person name="Goesmann A."/>
            <person name="Frey J.E."/>
            <person name="Plummer K.M."/>
            <person name="Beer S.V."/>
            <person name="Luck J."/>
            <person name="Duffy B."/>
            <person name="Rodoni B."/>
        </authorList>
    </citation>
    <scope>NUCLEOTIDE SEQUENCE [LARGE SCALE GENOMIC DNA]</scope>
    <source>
        <strain evidence="2">CFBP 1232</strain>
    </source>
</reference>
<sequence length="354" mass="40032">MTPQPAAQAEKIHRLHRLPPDFWAALCATPWRYDLFQLLRRLDAQGGQRYPLGRAPLPRHEPLRIGQRPSLAFAPAAIASVSPRENSALHDVSIYSFGLFGPNGPLPIHLTEYARERSDHHQDNSLSAFADLFHHRLTLLFYRAWADAQPTVALDRAEKRQFERWLASLIGMGQPGQLNQGSVSPHSRLALAGHLTRHARDAEGLQKMLSHYFQVPVKLVENVPHWQPVDRRDRASLGAGRRKPRLGISAFLGVAVRDVQHKFRLELGPLPMNRYQRFLPGEPWAQQLRDWVRQYLGIEFVWEVRLILDAADVQGVTLGGPSRLGYSSWLGQPAVPQHRSDLTFSPEPLAEIAP</sequence>
<comment type="caution">
    <text evidence="1">The sequence shown here is derived from an EMBL/GenBank/DDBJ whole genome shotgun (WGS) entry which is preliminary data.</text>
</comment>
<dbReference type="EMBL" id="CAPB01000037">
    <property type="protein sequence ID" value="CCO95022.1"/>
    <property type="molecule type" value="Genomic_DNA"/>
</dbReference>
<dbReference type="RefSeq" id="WP_004159874.1">
    <property type="nucleotide sequence ID" value="NZ_BAYW01000026.1"/>
</dbReference>